<keyword evidence="5 9" id="KW-1133">Transmembrane helix</keyword>
<evidence type="ECO:0000256" key="9">
    <source>
        <dbReference type="SAM" id="Phobius"/>
    </source>
</evidence>
<name>A0A8W8J6U5_MAGGI</name>
<dbReference type="Pfam" id="PF24858">
    <property type="entry name" value="AGMP_C"/>
    <property type="match status" value="1"/>
</dbReference>
<sequence length="266" mass="29589">MDGVPLKFDIPINNIITNAHGASSVTIQTMGHGKASFTVVLGCTASGKRIPLMQLKSLLVLDSMQAYISDITKQWISAIGSVPAVIPGILTKLLQPLDISVNQCFKAELRVIWENWMTMGASRQWGNVQHHLPVKAPCPQYHMRLPGWLSLYTMVHFTLELLYFQEVAARRAGFSQLSVLLFVLHIGFCLTCFGKIFDNDPSAPKYEVVRCLMTLAGDVALCHYGFYGAPGYRPTFVTVLQALFTASLALWSFVIYQNAMKTKKLE</sequence>
<dbReference type="GO" id="GO:0050479">
    <property type="term" value="F:glyceryl-ether monooxygenase activity"/>
    <property type="evidence" value="ECO:0007669"/>
    <property type="project" value="TreeGrafter"/>
</dbReference>
<dbReference type="InterPro" id="IPR056853">
    <property type="entry name" value="AGMP_C"/>
</dbReference>
<evidence type="ECO:0000256" key="4">
    <source>
        <dbReference type="ARBA" id="ARBA00022824"/>
    </source>
</evidence>
<dbReference type="Pfam" id="PF03184">
    <property type="entry name" value="DDE_1"/>
    <property type="match status" value="1"/>
</dbReference>
<dbReference type="InterPro" id="IPR051689">
    <property type="entry name" value="Sterol_desaturase/TMEM195"/>
</dbReference>
<evidence type="ECO:0000256" key="3">
    <source>
        <dbReference type="ARBA" id="ARBA00022692"/>
    </source>
</evidence>
<organism evidence="12 13">
    <name type="scientific">Magallana gigas</name>
    <name type="common">Pacific oyster</name>
    <name type="synonym">Crassostrea gigas</name>
    <dbReference type="NCBI Taxonomy" id="29159"/>
    <lineage>
        <taxon>Eukaryota</taxon>
        <taxon>Metazoa</taxon>
        <taxon>Spiralia</taxon>
        <taxon>Lophotrochozoa</taxon>
        <taxon>Mollusca</taxon>
        <taxon>Bivalvia</taxon>
        <taxon>Autobranchia</taxon>
        <taxon>Pteriomorphia</taxon>
        <taxon>Ostreida</taxon>
        <taxon>Ostreoidea</taxon>
        <taxon>Ostreidae</taxon>
        <taxon>Magallana</taxon>
    </lineage>
</organism>
<keyword evidence="7" id="KW-0408">Iron</keyword>
<evidence type="ECO:0000256" key="7">
    <source>
        <dbReference type="ARBA" id="ARBA00023004"/>
    </source>
</evidence>
<dbReference type="EnsemblMetazoa" id="G1754.1">
    <property type="protein sequence ID" value="G1754.1:cds"/>
    <property type="gene ID" value="G1754"/>
</dbReference>
<evidence type="ECO:0000313" key="12">
    <source>
        <dbReference type="EnsemblMetazoa" id="G1754.1:cds"/>
    </source>
</evidence>
<dbReference type="GO" id="GO:0005789">
    <property type="term" value="C:endoplasmic reticulum membrane"/>
    <property type="evidence" value="ECO:0007669"/>
    <property type="project" value="UniProtKB-SubCell"/>
</dbReference>
<comment type="cofactor">
    <cofactor evidence="1">
        <name>Fe cation</name>
        <dbReference type="ChEBI" id="CHEBI:24875"/>
    </cofactor>
</comment>
<comment type="subcellular location">
    <subcellularLocation>
        <location evidence="2">Endoplasmic reticulum membrane</location>
        <topology evidence="2">Multi-pass membrane protein</topology>
    </subcellularLocation>
</comment>
<dbReference type="Proteomes" id="UP000005408">
    <property type="component" value="Unassembled WGS sequence"/>
</dbReference>
<dbReference type="PANTHER" id="PTHR21624">
    <property type="entry name" value="STEROL DESATURASE-RELATED PROTEIN"/>
    <property type="match status" value="1"/>
</dbReference>
<feature type="transmembrane region" description="Helical" evidence="9">
    <location>
        <begin position="177"/>
        <end position="197"/>
    </location>
</feature>
<feature type="domain" description="DDE-1" evidence="10">
    <location>
        <begin position="54"/>
        <end position="124"/>
    </location>
</feature>
<dbReference type="GO" id="GO:0003676">
    <property type="term" value="F:nucleic acid binding"/>
    <property type="evidence" value="ECO:0007669"/>
    <property type="project" value="InterPro"/>
</dbReference>
<evidence type="ECO:0000313" key="13">
    <source>
        <dbReference type="Proteomes" id="UP000005408"/>
    </source>
</evidence>
<keyword evidence="3 9" id="KW-0812">Transmembrane</keyword>
<feature type="domain" description="Alkylglycerol monooxygenase C-terminal" evidence="11">
    <location>
        <begin position="149"/>
        <end position="216"/>
    </location>
</feature>
<keyword evidence="13" id="KW-1185">Reference proteome</keyword>
<evidence type="ECO:0000256" key="6">
    <source>
        <dbReference type="ARBA" id="ARBA00023002"/>
    </source>
</evidence>
<keyword evidence="6" id="KW-0560">Oxidoreductase</keyword>
<evidence type="ECO:0000259" key="10">
    <source>
        <dbReference type="Pfam" id="PF03184"/>
    </source>
</evidence>
<reference evidence="12" key="1">
    <citation type="submission" date="2022-08" db="UniProtKB">
        <authorList>
            <consortium name="EnsemblMetazoa"/>
        </authorList>
    </citation>
    <scope>IDENTIFICATION</scope>
    <source>
        <strain evidence="12">05x7-T-G4-1.051#20</strain>
    </source>
</reference>
<dbReference type="GO" id="GO:0006643">
    <property type="term" value="P:membrane lipid metabolic process"/>
    <property type="evidence" value="ECO:0007669"/>
    <property type="project" value="TreeGrafter"/>
</dbReference>
<evidence type="ECO:0000256" key="5">
    <source>
        <dbReference type="ARBA" id="ARBA00022989"/>
    </source>
</evidence>
<evidence type="ECO:0000256" key="8">
    <source>
        <dbReference type="ARBA" id="ARBA00023136"/>
    </source>
</evidence>
<evidence type="ECO:0000259" key="11">
    <source>
        <dbReference type="Pfam" id="PF24858"/>
    </source>
</evidence>
<dbReference type="PANTHER" id="PTHR21624:SF1">
    <property type="entry name" value="ALKYLGLYCEROL MONOOXYGENASE"/>
    <property type="match status" value="1"/>
</dbReference>
<keyword evidence="4" id="KW-0256">Endoplasmic reticulum</keyword>
<accession>A0A8W8J6U5</accession>
<evidence type="ECO:0000256" key="1">
    <source>
        <dbReference type="ARBA" id="ARBA00001962"/>
    </source>
</evidence>
<keyword evidence="8 9" id="KW-0472">Membrane</keyword>
<feature type="transmembrane region" description="Helical" evidence="9">
    <location>
        <begin position="235"/>
        <end position="256"/>
    </location>
</feature>
<dbReference type="InterPro" id="IPR004875">
    <property type="entry name" value="DDE_SF_endonuclease_dom"/>
</dbReference>
<protein>
    <submittedName>
        <fullName evidence="12">Uncharacterized protein</fullName>
    </submittedName>
</protein>
<feature type="transmembrane region" description="Helical" evidence="9">
    <location>
        <begin position="145"/>
        <end position="165"/>
    </location>
</feature>
<evidence type="ECO:0000256" key="2">
    <source>
        <dbReference type="ARBA" id="ARBA00004477"/>
    </source>
</evidence>
<dbReference type="AlphaFoldDB" id="A0A8W8J6U5"/>
<proteinExistence type="predicted"/>